<keyword evidence="3" id="KW-1185">Reference proteome</keyword>
<dbReference type="InterPro" id="IPR037401">
    <property type="entry name" value="SnoaL-like"/>
</dbReference>
<dbReference type="EMBL" id="OBQD01000014">
    <property type="protein sequence ID" value="SOC45243.1"/>
    <property type="molecule type" value="Genomic_DNA"/>
</dbReference>
<accession>A0A285UTW1</accession>
<dbReference type="SUPFAM" id="SSF54427">
    <property type="entry name" value="NTF2-like"/>
    <property type="match status" value="1"/>
</dbReference>
<sequence length="130" mass="14855">MNCTIDGVTAAADRLVEAFGRHDVEAYFAAFAENATFVFHNLDRVLTSRDAYRAEWRLWEERDGFRVLGCRSSEQRIQLAGDTAIFTHRVETRVEFGGEPIDTQERETIVFQQDEHGAWLAVHEHLSKAA</sequence>
<reference evidence="2 3" key="1">
    <citation type="submission" date="2017-08" db="EMBL/GenBank/DDBJ databases">
        <authorList>
            <person name="de Groot N.N."/>
        </authorList>
    </citation>
    <scope>NUCLEOTIDE SEQUENCE [LARGE SCALE GENOMIC DNA]</scope>
    <source>
        <strain evidence="2 3">JC85</strain>
    </source>
</reference>
<feature type="domain" description="SnoaL-like" evidence="1">
    <location>
        <begin position="8"/>
        <end position="128"/>
    </location>
</feature>
<evidence type="ECO:0000259" key="1">
    <source>
        <dbReference type="Pfam" id="PF13474"/>
    </source>
</evidence>
<organism evidence="2 3">
    <name type="scientific">Rhizobium subbaraonis</name>
    <dbReference type="NCBI Taxonomy" id="908946"/>
    <lineage>
        <taxon>Bacteria</taxon>
        <taxon>Pseudomonadati</taxon>
        <taxon>Pseudomonadota</taxon>
        <taxon>Alphaproteobacteria</taxon>
        <taxon>Hyphomicrobiales</taxon>
        <taxon>Rhizobiaceae</taxon>
        <taxon>Rhizobium/Agrobacterium group</taxon>
        <taxon>Rhizobium</taxon>
    </lineage>
</organism>
<dbReference type="Proteomes" id="UP000219167">
    <property type="component" value="Unassembled WGS sequence"/>
</dbReference>
<dbReference type="AlphaFoldDB" id="A0A285UTW1"/>
<protein>
    <submittedName>
        <fullName evidence="2">Ketosteroid isomerase-like protein</fullName>
    </submittedName>
</protein>
<dbReference type="Gene3D" id="3.10.450.50">
    <property type="match status" value="1"/>
</dbReference>
<dbReference type="InterPro" id="IPR032710">
    <property type="entry name" value="NTF2-like_dom_sf"/>
</dbReference>
<keyword evidence="2" id="KW-0413">Isomerase</keyword>
<dbReference type="Pfam" id="PF13474">
    <property type="entry name" value="SnoaL_3"/>
    <property type="match status" value="1"/>
</dbReference>
<dbReference type="OrthoDB" id="8420006at2"/>
<evidence type="ECO:0000313" key="3">
    <source>
        <dbReference type="Proteomes" id="UP000219167"/>
    </source>
</evidence>
<proteinExistence type="predicted"/>
<evidence type="ECO:0000313" key="2">
    <source>
        <dbReference type="EMBL" id="SOC45243.1"/>
    </source>
</evidence>
<gene>
    <name evidence="2" type="ORF">SAMN05892877_11483</name>
</gene>
<name>A0A285UTW1_9HYPH</name>
<dbReference type="RefSeq" id="WP_097141808.1">
    <property type="nucleotide sequence ID" value="NZ_OBQD01000014.1"/>
</dbReference>
<dbReference type="GO" id="GO:0016853">
    <property type="term" value="F:isomerase activity"/>
    <property type="evidence" value="ECO:0007669"/>
    <property type="project" value="UniProtKB-KW"/>
</dbReference>